<dbReference type="InterPro" id="IPR001466">
    <property type="entry name" value="Beta-lactam-related"/>
</dbReference>
<evidence type="ECO:0000256" key="1">
    <source>
        <dbReference type="SAM" id="SignalP"/>
    </source>
</evidence>
<evidence type="ECO:0000259" key="2">
    <source>
        <dbReference type="Pfam" id="PF00144"/>
    </source>
</evidence>
<evidence type="ECO:0000259" key="3">
    <source>
        <dbReference type="Pfam" id="PF26335"/>
    </source>
</evidence>
<feature type="signal peptide" evidence="1">
    <location>
        <begin position="1"/>
        <end position="20"/>
    </location>
</feature>
<evidence type="ECO:0000313" key="5">
    <source>
        <dbReference type="Proteomes" id="UP001628179"/>
    </source>
</evidence>
<dbReference type="SUPFAM" id="SSF56601">
    <property type="entry name" value="beta-lactamase/transpeptidase-like"/>
    <property type="match status" value="1"/>
</dbReference>
<reference evidence="4 5" key="1">
    <citation type="submission" date="2024-09" db="EMBL/GenBank/DDBJ databases">
        <title>Itraconazole resistance in Madurella fahalii resulting from another homologue of gene encoding cytochrome P450 14-alpha sterol demethylase (CYP51).</title>
        <authorList>
            <person name="Yoshioka I."/>
            <person name="Fahal A.H."/>
            <person name="Kaneko S."/>
            <person name="Yaguchi T."/>
        </authorList>
    </citation>
    <scope>NUCLEOTIDE SEQUENCE [LARGE SCALE GENOMIC DNA]</scope>
    <source>
        <strain evidence="4 5">IFM 68171</strain>
    </source>
</reference>
<dbReference type="Proteomes" id="UP001628179">
    <property type="component" value="Unassembled WGS sequence"/>
</dbReference>
<sequence>MGLFLRNIFLLWTLAGLCHGQNCPILGPAYPAVTNPASSPALNVAKDAFDEALAQALSSGQFDNSTTSFAIQVFSPQVDEPIYEYYHTTAPNANGSLSGSPVGPGTLYRIGSIAKLVSVYAILSKLSDRYWNEPVTNYVPELAAAGRQPGNAVDDVQWSEVTLGALASQMGGIGRDYAFGDLSAILPSGVPGLPNLNETEIVQCGTATGGLRACTRAESMAMILERWPVLPAYHSPIYSNMAFQVLAYAVENITGQDFATLVEDELLKPLGLTRTFLSTPLNDSDAIVVDGWTEDLGDEGPAGAYIQSVADLSRMGRSILNSSLLSTQATRKWLKPVSHTSSPFVSVGRPWEILRLRLPIAPSSNTTRLVDVYSKNGGIGQYLSLLGLSPDHNIGIALLAAGPSVGPVYNTLQALLTTTWLVAGEHAAREQARVNFAGNYTLPDNSSAEITILPNEPGLFLASLVSNGTNMFASVGGTVGAELAAEIGAWLYPTTLTGGNRIAFRAVYGAVGQPADQLCGSWSAIDGLRYGGYPADLFVFEVDEDGRATAVEVPVLKKTLRRTD</sequence>
<protein>
    <recommendedName>
        <fullName evidence="6">Beta-lactamase-related domain-containing protein</fullName>
    </recommendedName>
</protein>
<dbReference type="InterPro" id="IPR051478">
    <property type="entry name" value="Beta-lactamase-like_AB/R"/>
</dbReference>
<name>A0ABQ0G3J9_9PEZI</name>
<dbReference type="Pfam" id="PF00144">
    <property type="entry name" value="Beta-lactamase"/>
    <property type="match status" value="1"/>
</dbReference>
<dbReference type="GeneID" id="98173306"/>
<dbReference type="EMBL" id="BAAFSV010000001">
    <property type="protein sequence ID" value="GAB1312351.1"/>
    <property type="molecule type" value="Genomic_DNA"/>
</dbReference>
<keyword evidence="1" id="KW-0732">Signal</keyword>
<comment type="caution">
    <text evidence="4">The sequence shown here is derived from an EMBL/GenBank/DDBJ whole genome shotgun (WGS) entry which is preliminary data.</text>
</comment>
<organism evidence="4 5">
    <name type="scientific">Madurella fahalii</name>
    <dbReference type="NCBI Taxonomy" id="1157608"/>
    <lineage>
        <taxon>Eukaryota</taxon>
        <taxon>Fungi</taxon>
        <taxon>Dikarya</taxon>
        <taxon>Ascomycota</taxon>
        <taxon>Pezizomycotina</taxon>
        <taxon>Sordariomycetes</taxon>
        <taxon>Sordariomycetidae</taxon>
        <taxon>Sordariales</taxon>
        <taxon>Sordariales incertae sedis</taxon>
        <taxon>Madurella</taxon>
    </lineage>
</organism>
<dbReference type="InterPro" id="IPR058664">
    <property type="entry name" value="ARB_00930-like_C"/>
</dbReference>
<dbReference type="Pfam" id="PF26335">
    <property type="entry name" value="ARB_00930_C"/>
    <property type="match status" value="1"/>
</dbReference>
<keyword evidence="5" id="KW-1185">Reference proteome</keyword>
<dbReference type="RefSeq" id="XP_070914084.1">
    <property type="nucleotide sequence ID" value="XM_071057983.1"/>
</dbReference>
<evidence type="ECO:0000313" key="4">
    <source>
        <dbReference type="EMBL" id="GAB1312351.1"/>
    </source>
</evidence>
<dbReference type="PANTHER" id="PTHR22935:SF97">
    <property type="entry name" value="BETA-LACTAMASE-RELATED DOMAIN-CONTAINING PROTEIN"/>
    <property type="match status" value="1"/>
</dbReference>
<evidence type="ECO:0008006" key="6">
    <source>
        <dbReference type="Google" id="ProtNLM"/>
    </source>
</evidence>
<proteinExistence type="predicted"/>
<gene>
    <name evidence="4" type="ORF">MFIFM68171_02561</name>
</gene>
<dbReference type="InterPro" id="IPR012338">
    <property type="entry name" value="Beta-lactam/transpept-like"/>
</dbReference>
<dbReference type="Gene3D" id="3.40.710.10">
    <property type="entry name" value="DD-peptidase/beta-lactamase superfamily"/>
    <property type="match status" value="1"/>
</dbReference>
<accession>A0ABQ0G3J9</accession>
<feature type="domain" description="Beta-lactamase-related" evidence="2">
    <location>
        <begin position="98"/>
        <end position="404"/>
    </location>
</feature>
<dbReference type="PANTHER" id="PTHR22935">
    <property type="entry name" value="PENICILLIN-BINDING PROTEIN"/>
    <property type="match status" value="1"/>
</dbReference>
<feature type="chain" id="PRO_5046297440" description="Beta-lactamase-related domain-containing protein" evidence="1">
    <location>
        <begin position="21"/>
        <end position="564"/>
    </location>
</feature>
<feature type="domain" description="Beta-lactamase-like ARB-00930-like C-terminal" evidence="3">
    <location>
        <begin position="428"/>
        <end position="563"/>
    </location>
</feature>